<accession>A0A2Z5PJP8</accession>
<evidence type="ECO:0000313" key="2">
    <source>
        <dbReference type="Proteomes" id="UP000264208"/>
    </source>
</evidence>
<protein>
    <submittedName>
        <fullName evidence="1">Uncharacterized protein</fullName>
    </submittedName>
</protein>
<dbReference type="Proteomes" id="UP000264208">
    <property type="component" value="Plasmid pMMKA1"/>
</dbReference>
<evidence type="ECO:0000313" key="1">
    <source>
        <dbReference type="EMBL" id="BAP62085.1"/>
    </source>
</evidence>
<name>A0A2Z5PJP8_METMI</name>
<gene>
    <name evidence="1" type="ORF">MMKA1_p-00120</name>
</gene>
<dbReference type="GeneID" id="41280381"/>
<geneLocation type="plasmid" evidence="2">
    <name>pmmka1 dna</name>
</geneLocation>
<proteinExistence type="predicted"/>
<organism evidence="1 2">
    <name type="scientific">Methanococcus maripaludis KA1</name>
    <dbReference type="NCBI Taxonomy" id="637914"/>
    <lineage>
        <taxon>Archaea</taxon>
        <taxon>Methanobacteriati</taxon>
        <taxon>Methanobacteriota</taxon>
        <taxon>Methanomada group</taxon>
        <taxon>Methanococci</taxon>
        <taxon>Methanococcales</taxon>
        <taxon>Methanococcaceae</taxon>
        <taxon>Methanococcus</taxon>
    </lineage>
</organism>
<dbReference type="KEGG" id="mmak:MMKA1_p-00120"/>
<dbReference type="AlphaFoldDB" id="A0A2Z5PJP8"/>
<keyword evidence="1" id="KW-0614">Plasmid</keyword>
<sequence>MQTDSVSNPLSIPELKAMIVDIENQKTFNPNSKIGLFISEIKKYLDVQNDIQDLEQLNNIFDTRMESLKTDLRASLGNDLKIPIKKELEKELATPLDTAITLKLESLKKEIIKEVLESVEPPKEKRKAKMFGVIPVTID</sequence>
<dbReference type="EMBL" id="AP011527">
    <property type="protein sequence ID" value="BAP62085.1"/>
    <property type="molecule type" value="Genomic_DNA"/>
</dbReference>
<dbReference type="RefSeq" id="WP_146778534.1">
    <property type="nucleotide sequence ID" value="NZ_AP011527.1"/>
</dbReference>
<reference evidence="1 2" key="1">
    <citation type="submission" date="2009-06" db="EMBL/GenBank/DDBJ databases">
        <title>Molecular Evidence for Microbiologically Influenced Corrosion from genome of Methanogen.</title>
        <authorList>
            <person name="Ito N."/>
            <person name="Tsurumaru H."/>
            <person name="Shimizu A."/>
            <person name="Harada T."/>
            <person name="Hosoyama A."/>
            <person name="Horikawa H."/>
            <person name="Wakai S."/>
            <person name="Sasaki K."/>
            <person name="Nishijima K."/>
            <person name="Ataku H."/>
            <person name="Yamazaki J."/>
            <person name="Mise M."/>
            <person name="Yamazaki S."/>
            <person name="Tanikawa S."/>
            <person name="Harayama S."/>
            <person name="Fujita N."/>
        </authorList>
    </citation>
    <scope>NUCLEOTIDE SEQUENCE [LARGE SCALE GENOMIC DNA]</scope>
    <source>
        <strain evidence="2">KA1 ( NBRC 102054)</strain>
        <plasmid evidence="2">pmmka1 dna</plasmid>
    </source>
</reference>